<feature type="coiled-coil region" evidence="1">
    <location>
        <begin position="103"/>
        <end position="130"/>
    </location>
</feature>
<dbReference type="EMBL" id="UFVQ01000003">
    <property type="protein sequence ID" value="STC95717.1"/>
    <property type="molecule type" value="Genomic_DNA"/>
</dbReference>
<proteinExistence type="predicted"/>
<evidence type="ECO:0000256" key="2">
    <source>
        <dbReference type="SAM" id="MobiDB-lite"/>
    </source>
</evidence>
<dbReference type="Proteomes" id="UP000273270">
    <property type="component" value="Chromosome"/>
</dbReference>
<organism evidence="4 5">
    <name type="scientific">Chryseobacterium carnipullorum</name>
    <dbReference type="NCBI Taxonomy" id="1124835"/>
    <lineage>
        <taxon>Bacteria</taxon>
        <taxon>Pseudomonadati</taxon>
        <taxon>Bacteroidota</taxon>
        <taxon>Flavobacteriia</taxon>
        <taxon>Flavobacteriales</taxon>
        <taxon>Weeksellaceae</taxon>
        <taxon>Chryseobacterium group</taxon>
        <taxon>Chryseobacterium</taxon>
    </lineage>
</organism>
<evidence type="ECO:0000313" key="4">
    <source>
        <dbReference type="EMBL" id="STC95717.1"/>
    </source>
</evidence>
<dbReference type="EMBL" id="CP033920">
    <property type="protein sequence ID" value="AZA49784.1"/>
    <property type="molecule type" value="Genomic_DNA"/>
</dbReference>
<sequence length="380" mass="43520">MSTLEITTVNPSEYGIAENQASELVGNLPQIKAERAILEEQYAEIIKMDIEDPETAKKAKKLRLLFKDNRTKGINVWHSTTKEFFLKGGQFVDAIKRKEIAVNERIELNLENIEKHFENLEKERKAQLNAERISELEPFNAFVPMGLNFGDLSDDEYTKVLNGAKLQFEQQQAEEKKAEAERQRLAEIQNLHNNRKESLLPVWQFVENKDVNFGEMTDVEFSTVKENADSKKIQFDAEQVKIKAENERLAAEKAKADADKKALEEKAAKEKAESEKKLAKERAEQAEKLKAEQDAKAKLEAELQAKKDAEVKAEKERLAEEKRLKEEAEALAKAPIKDQLNVWVASFELPSANNENEKADLIKAKFEAFKRWAFAEIELM</sequence>
<protein>
    <submittedName>
        <fullName evidence="4">Uncharacterized protein</fullName>
    </submittedName>
</protein>
<dbReference type="Proteomes" id="UP000255224">
    <property type="component" value="Unassembled WGS sequence"/>
</dbReference>
<name>A0A376DU55_CHRCU</name>
<evidence type="ECO:0000256" key="1">
    <source>
        <dbReference type="SAM" id="Coils"/>
    </source>
</evidence>
<evidence type="ECO:0000313" key="5">
    <source>
        <dbReference type="Proteomes" id="UP000255224"/>
    </source>
</evidence>
<keyword evidence="6" id="KW-1185">Reference proteome</keyword>
<accession>A0A3G6NG93</accession>
<dbReference type="KEGG" id="ccau:EG346_17060"/>
<feature type="region of interest" description="Disordered" evidence="2">
    <location>
        <begin position="269"/>
        <end position="291"/>
    </location>
</feature>
<keyword evidence="1" id="KW-0175">Coiled coil</keyword>
<feature type="coiled-coil region" evidence="1">
    <location>
        <begin position="161"/>
        <end position="191"/>
    </location>
</feature>
<reference evidence="6" key="2">
    <citation type="submission" date="2018-11" db="EMBL/GenBank/DDBJ databases">
        <title>Proposal to divide the Flavobacteriaceae and reorganize its genera based on Amino Acid Identity values calculated from whole genome sequences.</title>
        <authorList>
            <person name="Nicholson A.C."/>
            <person name="Gulvik C.A."/>
            <person name="Whitney A.M."/>
            <person name="Humrighouse B.W."/>
            <person name="Bell M."/>
            <person name="Holmes B."/>
            <person name="Steigerwalt A.G."/>
            <person name="Villarma A."/>
            <person name="Sheth M."/>
            <person name="Batra D."/>
            <person name="Pryor J."/>
            <person name="Bernardet J.-F."/>
            <person name="Hugo C."/>
            <person name="Kampfer P."/>
            <person name="Newman J."/>
            <person name="McQuiston J.R."/>
        </authorList>
    </citation>
    <scope>NUCLEOTIDE SEQUENCE [LARGE SCALE GENOMIC DNA]</scope>
    <source>
        <strain evidence="6">G0188</strain>
    </source>
</reference>
<evidence type="ECO:0000313" key="6">
    <source>
        <dbReference type="Proteomes" id="UP000273270"/>
    </source>
</evidence>
<reference evidence="3" key="3">
    <citation type="submission" date="2018-11" db="EMBL/GenBank/DDBJ databases">
        <title>Proposal to divide the Flavobacteriaceae and reorganize its genera based on Amino Acid Identity values calculated from whole genome sequences.</title>
        <authorList>
            <person name="Nicholson A.C."/>
            <person name="Gulvik C.A."/>
            <person name="Whitney A.M."/>
            <person name="Humrighouse B.W."/>
            <person name="Bell M."/>
            <person name="Holmes B."/>
            <person name="Steigerwalt A."/>
            <person name="Villarma A."/>
            <person name="Sheth M."/>
            <person name="Batra D."/>
            <person name="Pryor J."/>
            <person name="Bernardet J.-F."/>
            <person name="Hugo C."/>
            <person name="Kampfer P."/>
            <person name="Newman J."/>
            <person name="Mcquiston J.R."/>
        </authorList>
    </citation>
    <scope>NUCLEOTIDE SEQUENCE [LARGE SCALE GENOMIC DNA]</scope>
    <source>
        <strain evidence="3">G0188</strain>
    </source>
</reference>
<evidence type="ECO:0000313" key="3">
    <source>
        <dbReference type="EMBL" id="AZA49784.1"/>
    </source>
</evidence>
<gene>
    <name evidence="3" type="ORF">EG346_17060</name>
    <name evidence="4" type="ORF">NCTC13533_01968</name>
</gene>
<dbReference type="RefSeq" id="WP_123880265.1">
    <property type="nucleotide sequence ID" value="NZ_CP033920.1"/>
</dbReference>
<accession>A0A376DU55</accession>
<dbReference type="AlphaFoldDB" id="A0A376DU55"/>
<reference evidence="4 5" key="1">
    <citation type="submission" date="2018-06" db="EMBL/GenBank/DDBJ databases">
        <authorList>
            <consortium name="Pathogen Informatics"/>
            <person name="Doyle S."/>
        </authorList>
    </citation>
    <scope>NUCLEOTIDE SEQUENCE [LARGE SCALE GENOMIC DNA]</scope>
    <source>
        <strain evidence="4 5">NCTC13533</strain>
    </source>
</reference>